<dbReference type="GeneID" id="17292553"/>
<evidence type="ECO:0000259" key="3">
    <source>
        <dbReference type="Pfam" id="PF01612"/>
    </source>
</evidence>
<protein>
    <recommendedName>
        <fullName evidence="3">3'-5' exonuclease domain-containing protein</fullName>
    </recommendedName>
</protein>
<dbReference type="SUPFAM" id="SSF53098">
    <property type="entry name" value="Ribonuclease H-like"/>
    <property type="match status" value="1"/>
</dbReference>
<feature type="region of interest" description="Disordered" evidence="1">
    <location>
        <begin position="432"/>
        <end position="451"/>
    </location>
</feature>
<feature type="signal peptide" evidence="2">
    <location>
        <begin position="1"/>
        <end position="16"/>
    </location>
</feature>
<proteinExistence type="predicted"/>
<dbReference type="PaxDb" id="55529-EKX35802"/>
<dbReference type="EnsemblProtists" id="EKX35802">
    <property type="protein sequence ID" value="EKX35802"/>
    <property type="gene ID" value="GUITHDRAFT_146260"/>
</dbReference>
<dbReference type="GO" id="GO:0006139">
    <property type="term" value="P:nucleobase-containing compound metabolic process"/>
    <property type="evidence" value="ECO:0007669"/>
    <property type="project" value="InterPro"/>
</dbReference>
<dbReference type="eggNOG" id="KOG4373">
    <property type="taxonomic scope" value="Eukaryota"/>
</dbReference>
<dbReference type="KEGG" id="gtt:GUITHDRAFT_146260"/>
<feature type="chain" id="PRO_5008770084" description="3'-5' exonuclease domain-containing protein" evidence="2">
    <location>
        <begin position="17"/>
        <end position="495"/>
    </location>
</feature>
<keyword evidence="2" id="KW-0732">Signal</keyword>
<evidence type="ECO:0000313" key="6">
    <source>
        <dbReference type="Proteomes" id="UP000011087"/>
    </source>
</evidence>
<reference evidence="6" key="2">
    <citation type="submission" date="2012-11" db="EMBL/GenBank/DDBJ databases">
        <authorList>
            <person name="Kuo A."/>
            <person name="Curtis B.A."/>
            <person name="Tanifuji G."/>
            <person name="Burki F."/>
            <person name="Gruber A."/>
            <person name="Irimia M."/>
            <person name="Maruyama S."/>
            <person name="Arias M.C."/>
            <person name="Ball S.G."/>
            <person name="Gile G.H."/>
            <person name="Hirakawa Y."/>
            <person name="Hopkins J.F."/>
            <person name="Rensing S.A."/>
            <person name="Schmutz J."/>
            <person name="Symeonidi A."/>
            <person name="Elias M."/>
            <person name="Eveleigh R.J."/>
            <person name="Herman E.K."/>
            <person name="Klute M.J."/>
            <person name="Nakayama T."/>
            <person name="Obornik M."/>
            <person name="Reyes-Prieto A."/>
            <person name="Armbrust E.V."/>
            <person name="Aves S.J."/>
            <person name="Beiko R.G."/>
            <person name="Coutinho P."/>
            <person name="Dacks J.B."/>
            <person name="Durnford D.G."/>
            <person name="Fast N.M."/>
            <person name="Green B.R."/>
            <person name="Grisdale C."/>
            <person name="Hempe F."/>
            <person name="Henrissat B."/>
            <person name="Hoppner M.P."/>
            <person name="Ishida K.-I."/>
            <person name="Kim E."/>
            <person name="Koreny L."/>
            <person name="Kroth P.G."/>
            <person name="Liu Y."/>
            <person name="Malik S.-B."/>
            <person name="Maier U.G."/>
            <person name="McRose D."/>
            <person name="Mock T."/>
            <person name="Neilson J.A."/>
            <person name="Onodera N.T."/>
            <person name="Poole A.M."/>
            <person name="Pritham E.J."/>
            <person name="Richards T.A."/>
            <person name="Rocap G."/>
            <person name="Roy S.W."/>
            <person name="Sarai C."/>
            <person name="Schaack S."/>
            <person name="Shirato S."/>
            <person name="Slamovits C.H."/>
            <person name="Spencer D.F."/>
            <person name="Suzuki S."/>
            <person name="Worden A.Z."/>
            <person name="Zauner S."/>
            <person name="Barry K."/>
            <person name="Bell C."/>
            <person name="Bharti A.K."/>
            <person name="Crow J.A."/>
            <person name="Grimwood J."/>
            <person name="Kramer R."/>
            <person name="Lindquist E."/>
            <person name="Lucas S."/>
            <person name="Salamov A."/>
            <person name="McFadden G.I."/>
            <person name="Lane C.E."/>
            <person name="Keeling P.J."/>
            <person name="Gray M.W."/>
            <person name="Grigoriev I.V."/>
            <person name="Archibald J.M."/>
        </authorList>
    </citation>
    <scope>NUCLEOTIDE SEQUENCE</scope>
    <source>
        <strain evidence="6">CCMP2712</strain>
    </source>
</reference>
<feature type="region of interest" description="Disordered" evidence="1">
    <location>
        <begin position="229"/>
        <end position="258"/>
    </location>
</feature>
<dbReference type="EMBL" id="JH993084">
    <property type="protein sequence ID" value="EKX35802.1"/>
    <property type="molecule type" value="Genomic_DNA"/>
</dbReference>
<evidence type="ECO:0000256" key="1">
    <source>
        <dbReference type="SAM" id="MobiDB-lite"/>
    </source>
</evidence>
<feature type="domain" description="3'-5' exonuclease" evidence="3">
    <location>
        <begin position="133"/>
        <end position="197"/>
    </location>
</feature>
<dbReference type="Gene3D" id="3.30.420.10">
    <property type="entry name" value="Ribonuclease H-like superfamily/Ribonuclease H"/>
    <property type="match status" value="1"/>
</dbReference>
<dbReference type="AlphaFoldDB" id="L1IIA1"/>
<accession>L1IIA1</accession>
<evidence type="ECO:0000256" key="2">
    <source>
        <dbReference type="SAM" id="SignalP"/>
    </source>
</evidence>
<organism evidence="4">
    <name type="scientific">Guillardia theta (strain CCMP2712)</name>
    <name type="common">Cryptophyte</name>
    <dbReference type="NCBI Taxonomy" id="905079"/>
    <lineage>
        <taxon>Eukaryota</taxon>
        <taxon>Cryptophyceae</taxon>
        <taxon>Pyrenomonadales</taxon>
        <taxon>Geminigeraceae</taxon>
        <taxon>Guillardia</taxon>
    </lineage>
</organism>
<reference evidence="4 6" key="1">
    <citation type="journal article" date="2012" name="Nature">
        <title>Algal genomes reveal evolutionary mosaicism and the fate of nucleomorphs.</title>
        <authorList>
            <consortium name="DOE Joint Genome Institute"/>
            <person name="Curtis B.A."/>
            <person name="Tanifuji G."/>
            <person name="Burki F."/>
            <person name="Gruber A."/>
            <person name="Irimia M."/>
            <person name="Maruyama S."/>
            <person name="Arias M.C."/>
            <person name="Ball S.G."/>
            <person name="Gile G.H."/>
            <person name="Hirakawa Y."/>
            <person name="Hopkins J.F."/>
            <person name="Kuo A."/>
            <person name="Rensing S.A."/>
            <person name="Schmutz J."/>
            <person name="Symeonidi A."/>
            <person name="Elias M."/>
            <person name="Eveleigh R.J."/>
            <person name="Herman E.K."/>
            <person name="Klute M.J."/>
            <person name="Nakayama T."/>
            <person name="Obornik M."/>
            <person name="Reyes-Prieto A."/>
            <person name="Armbrust E.V."/>
            <person name="Aves S.J."/>
            <person name="Beiko R.G."/>
            <person name="Coutinho P."/>
            <person name="Dacks J.B."/>
            <person name="Durnford D.G."/>
            <person name="Fast N.M."/>
            <person name="Green B.R."/>
            <person name="Grisdale C.J."/>
            <person name="Hempel F."/>
            <person name="Henrissat B."/>
            <person name="Hoppner M.P."/>
            <person name="Ishida K."/>
            <person name="Kim E."/>
            <person name="Koreny L."/>
            <person name="Kroth P.G."/>
            <person name="Liu Y."/>
            <person name="Malik S.B."/>
            <person name="Maier U.G."/>
            <person name="McRose D."/>
            <person name="Mock T."/>
            <person name="Neilson J.A."/>
            <person name="Onodera N.T."/>
            <person name="Poole A.M."/>
            <person name="Pritham E.J."/>
            <person name="Richards T.A."/>
            <person name="Rocap G."/>
            <person name="Roy S.W."/>
            <person name="Sarai C."/>
            <person name="Schaack S."/>
            <person name="Shirato S."/>
            <person name="Slamovits C.H."/>
            <person name="Spencer D.F."/>
            <person name="Suzuki S."/>
            <person name="Worden A.Z."/>
            <person name="Zauner S."/>
            <person name="Barry K."/>
            <person name="Bell C."/>
            <person name="Bharti A.K."/>
            <person name="Crow J.A."/>
            <person name="Grimwood J."/>
            <person name="Kramer R."/>
            <person name="Lindquist E."/>
            <person name="Lucas S."/>
            <person name="Salamov A."/>
            <person name="McFadden G.I."/>
            <person name="Lane C.E."/>
            <person name="Keeling P.J."/>
            <person name="Gray M.W."/>
            <person name="Grigoriev I.V."/>
            <person name="Archibald J.M."/>
        </authorList>
    </citation>
    <scope>NUCLEOTIDE SEQUENCE</scope>
    <source>
        <strain evidence="4 6">CCMP2712</strain>
    </source>
</reference>
<dbReference type="RefSeq" id="XP_005822782.1">
    <property type="nucleotide sequence ID" value="XM_005822725.1"/>
</dbReference>
<dbReference type="OMA" id="LDCEWVF"/>
<evidence type="ECO:0000313" key="5">
    <source>
        <dbReference type="EnsemblProtists" id="EKX35802"/>
    </source>
</evidence>
<dbReference type="GO" id="GO:0008408">
    <property type="term" value="F:3'-5' exonuclease activity"/>
    <property type="evidence" value="ECO:0007669"/>
    <property type="project" value="InterPro"/>
</dbReference>
<name>L1IIA1_GUITC</name>
<dbReference type="STRING" id="905079.L1IIA1"/>
<dbReference type="InterPro" id="IPR012337">
    <property type="entry name" value="RNaseH-like_sf"/>
</dbReference>
<evidence type="ECO:0000313" key="4">
    <source>
        <dbReference type="EMBL" id="EKX35802.1"/>
    </source>
</evidence>
<dbReference type="InterPro" id="IPR002562">
    <property type="entry name" value="3'-5'_exonuclease_dom"/>
</dbReference>
<dbReference type="OrthoDB" id="1920326at2759"/>
<reference evidence="5" key="3">
    <citation type="submission" date="2015-06" db="UniProtKB">
        <authorList>
            <consortium name="EnsemblProtists"/>
        </authorList>
    </citation>
    <scope>IDENTIFICATION</scope>
</reference>
<dbReference type="InterPro" id="IPR036397">
    <property type="entry name" value="RNaseH_sf"/>
</dbReference>
<dbReference type="Proteomes" id="UP000011087">
    <property type="component" value="Unassembled WGS sequence"/>
</dbReference>
<dbReference type="GO" id="GO:0003676">
    <property type="term" value="F:nucleic acid binding"/>
    <property type="evidence" value="ECO:0007669"/>
    <property type="project" value="InterPro"/>
</dbReference>
<gene>
    <name evidence="4" type="ORF">GUITHDRAFT_146260</name>
</gene>
<dbReference type="HOGENOM" id="CLU_019718_0_0_1"/>
<sequence length="495" mass="56330">MGWSWLLAVLVRGWWSRDVTPKESQGGEYLTLLGDKRVLVKVSRTCESIEADVSLLLSKFPTVVGLDAEWCSGEAADRRLLTARRTGAKRAEIYECLYCRSSAPCRLHRLGQLLSELRSNSLTVLLPQDAERLEKTLGVKTSLYNVDAFGLKSLAKHFSIDLRKDRRITTSDWQAETLGEEQVLYAAEDALVSVFLYMDPQGRQLSNIKIDRILWYINHELADVVHSPGCAEEGRGKAGQTTQHQQDSDPDGGRRNRQRKNIVDLNELSCSCMEGRQFAIRLRFEPKGRGHEGNEYYLSSKENICVRCGSGQGLHRHSVVPHCYRRHFPEVLKSRSSHDIVLLCTACMQLADMKANELRRELALECSAPLHSSRSEVEMRDKEAVRVRGEIPEERKEELRKIVRTFVREHLQELQPEELDLSDRQQLQDLSSQLSSVEFSPPPPPSGPSHGELVVAAQVDLCAFIRRWRTMFLEWLDPQHLPRGWGVWNPLPGDS</sequence>
<dbReference type="Pfam" id="PF01612">
    <property type="entry name" value="DNA_pol_A_exo1"/>
    <property type="match status" value="1"/>
</dbReference>
<keyword evidence="6" id="KW-1185">Reference proteome</keyword>